<sequence length="166" mass="18129">MYPFIHGHASLSGEGEIAGCCGLIHHLLVCVAPALDVFGESEDWTWLILPGNSSLPTNSSFNQSTHLIILFAPDTSLEASASISLVNPGLMAWESRGSLVYTTSIDMALTRRFSSDQTSVGFQALSQAGRRQKVCLLIADTLRDRYEYGDAQKKLGLTTRLLRVRV</sequence>
<dbReference type="AlphaFoldDB" id="A0AAV4C1J6"/>
<dbReference type="EMBL" id="BLXT01005746">
    <property type="protein sequence ID" value="GFO25308.1"/>
    <property type="molecule type" value="Genomic_DNA"/>
</dbReference>
<comment type="caution">
    <text evidence="1">The sequence shown here is derived from an EMBL/GenBank/DDBJ whole genome shotgun (WGS) entry which is preliminary data.</text>
</comment>
<evidence type="ECO:0000313" key="2">
    <source>
        <dbReference type="Proteomes" id="UP000735302"/>
    </source>
</evidence>
<dbReference type="Proteomes" id="UP000735302">
    <property type="component" value="Unassembled WGS sequence"/>
</dbReference>
<gene>
    <name evidence="1" type="ORF">PoB_005181300</name>
</gene>
<reference evidence="1 2" key="1">
    <citation type="journal article" date="2021" name="Elife">
        <title>Chloroplast acquisition without the gene transfer in kleptoplastic sea slugs, Plakobranchus ocellatus.</title>
        <authorList>
            <person name="Maeda T."/>
            <person name="Takahashi S."/>
            <person name="Yoshida T."/>
            <person name="Shimamura S."/>
            <person name="Takaki Y."/>
            <person name="Nagai Y."/>
            <person name="Toyoda A."/>
            <person name="Suzuki Y."/>
            <person name="Arimoto A."/>
            <person name="Ishii H."/>
            <person name="Satoh N."/>
            <person name="Nishiyama T."/>
            <person name="Hasebe M."/>
            <person name="Maruyama T."/>
            <person name="Minagawa J."/>
            <person name="Obokata J."/>
            <person name="Shigenobu S."/>
        </authorList>
    </citation>
    <scope>NUCLEOTIDE SEQUENCE [LARGE SCALE GENOMIC DNA]</scope>
</reference>
<protein>
    <submittedName>
        <fullName evidence="1">Uncharacterized protein</fullName>
    </submittedName>
</protein>
<accession>A0AAV4C1J6</accession>
<proteinExistence type="predicted"/>
<organism evidence="1 2">
    <name type="scientific">Plakobranchus ocellatus</name>
    <dbReference type="NCBI Taxonomy" id="259542"/>
    <lineage>
        <taxon>Eukaryota</taxon>
        <taxon>Metazoa</taxon>
        <taxon>Spiralia</taxon>
        <taxon>Lophotrochozoa</taxon>
        <taxon>Mollusca</taxon>
        <taxon>Gastropoda</taxon>
        <taxon>Heterobranchia</taxon>
        <taxon>Euthyneura</taxon>
        <taxon>Panpulmonata</taxon>
        <taxon>Sacoglossa</taxon>
        <taxon>Placobranchoidea</taxon>
        <taxon>Plakobranchidae</taxon>
        <taxon>Plakobranchus</taxon>
    </lineage>
</organism>
<name>A0AAV4C1J6_9GAST</name>
<keyword evidence="2" id="KW-1185">Reference proteome</keyword>
<evidence type="ECO:0000313" key="1">
    <source>
        <dbReference type="EMBL" id="GFO25308.1"/>
    </source>
</evidence>